<accession>A0A225AQK4</accession>
<gene>
    <name evidence="3" type="ORF">UA08_00847</name>
</gene>
<evidence type="ECO:0000313" key="3">
    <source>
        <dbReference type="EMBL" id="OKL63901.1"/>
    </source>
</evidence>
<dbReference type="OrthoDB" id="4161589at2759"/>
<protein>
    <recommendedName>
        <fullName evidence="5">BZIP domain-containing protein</fullName>
    </recommendedName>
</protein>
<dbReference type="InterPro" id="IPR021833">
    <property type="entry name" value="DUF3425"/>
</dbReference>
<feature type="compositionally biased region" description="Polar residues" evidence="2">
    <location>
        <begin position="1"/>
        <end position="16"/>
    </location>
</feature>
<feature type="region of interest" description="Disordered" evidence="2">
    <location>
        <begin position="169"/>
        <end position="194"/>
    </location>
</feature>
<dbReference type="PANTHER" id="PTHR37012:SF2">
    <property type="entry name" value="BZIP DOMAIN-CONTAINING PROTEIN-RELATED"/>
    <property type="match status" value="1"/>
</dbReference>
<dbReference type="Gene3D" id="1.20.5.170">
    <property type="match status" value="1"/>
</dbReference>
<feature type="region of interest" description="Disordered" evidence="2">
    <location>
        <begin position="1"/>
        <end position="20"/>
    </location>
</feature>
<dbReference type="CDD" id="cd14688">
    <property type="entry name" value="bZIP_YAP"/>
    <property type="match status" value="1"/>
</dbReference>
<proteinExistence type="predicted"/>
<keyword evidence="4" id="KW-1185">Reference proteome</keyword>
<keyword evidence="1" id="KW-0175">Coiled coil</keyword>
<name>A0A225AQK4_TALAT</name>
<sequence length="513" mass="58314">MQSPNVKPEQGSTTESPRLIHEMEESIDLPVSHNGNITAGTKRKMNSASPRGVANLTPEQLARKRANDRQAQRAIRERTKSQIEALERRVRELSSQQPYQDIHKLVSERNQIMAENQDIKRRLGAMMNILQPLVDRDGMPMKSPTTAVTDTTVSNSSNTVIMPTNTAQVPAETTHPSPLTDQSHGTPGSVESSLLDHPWTESVAGNVSPSNSVLQHWQRSDPISLLNTVPSQRLAVKGMDEKLILNFLIDNPRQIPKIGDIPKLPKDHNHSPDPPSININIAPPPTAGDYTQAHLVAIRNIQPTCPLDSIFLDFLSHRRRELTTGSQQRLAYPSVSSLLNPVENSTHSYSISKVFSDILRTFPDISSLPEQVGTLYTMFQIMRWQIYPTQKNYDRIPDWLTPRPAQLFSPHPAWMDYILWPKVRDRLAYAHRDYPFENWFVPYTRTISCNWPYEPTDCLLHNTESDELVINPVFERHIRELSNWTVGTEFAEAYPNLVDAVKIRHDDRRARPP</sequence>
<feature type="compositionally biased region" description="Polar residues" evidence="2">
    <location>
        <begin position="174"/>
        <end position="192"/>
    </location>
</feature>
<dbReference type="PANTHER" id="PTHR37012">
    <property type="entry name" value="B-ZIP TRANSCRIPTION FACTOR (EUROFUNG)-RELATED"/>
    <property type="match status" value="1"/>
</dbReference>
<dbReference type="AlphaFoldDB" id="A0A225AQK4"/>
<evidence type="ECO:0008006" key="5">
    <source>
        <dbReference type="Google" id="ProtNLM"/>
    </source>
</evidence>
<dbReference type="GeneID" id="31000602"/>
<evidence type="ECO:0000256" key="2">
    <source>
        <dbReference type="SAM" id="MobiDB-lite"/>
    </source>
</evidence>
<dbReference type="EMBL" id="LFMY01000001">
    <property type="protein sequence ID" value="OKL63901.1"/>
    <property type="molecule type" value="Genomic_DNA"/>
</dbReference>
<feature type="coiled-coil region" evidence="1">
    <location>
        <begin position="69"/>
        <end position="122"/>
    </location>
</feature>
<dbReference type="RefSeq" id="XP_020124022.1">
    <property type="nucleotide sequence ID" value="XM_020260698.1"/>
</dbReference>
<dbReference type="Proteomes" id="UP000214365">
    <property type="component" value="Unassembled WGS sequence"/>
</dbReference>
<comment type="caution">
    <text evidence="3">The sequence shown here is derived from an EMBL/GenBank/DDBJ whole genome shotgun (WGS) entry which is preliminary data.</text>
</comment>
<reference evidence="3 4" key="1">
    <citation type="submission" date="2015-06" db="EMBL/GenBank/DDBJ databases">
        <title>Talaromyces atroroseus IBT 11181 draft genome.</title>
        <authorList>
            <person name="Rasmussen K.B."/>
            <person name="Rasmussen S."/>
            <person name="Petersen B."/>
            <person name="Sicheritz-Ponten T."/>
            <person name="Mortensen U.H."/>
            <person name="Thrane U."/>
        </authorList>
    </citation>
    <scope>NUCLEOTIDE SEQUENCE [LARGE SCALE GENOMIC DNA]</scope>
    <source>
        <strain evidence="3 4">IBT 11181</strain>
    </source>
</reference>
<evidence type="ECO:0000313" key="4">
    <source>
        <dbReference type="Proteomes" id="UP000214365"/>
    </source>
</evidence>
<evidence type="ECO:0000256" key="1">
    <source>
        <dbReference type="SAM" id="Coils"/>
    </source>
</evidence>
<organism evidence="3 4">
    <name type="scientific">Talaromyces atroroseus</name>
    <dbReference type="NCBI Taxonomy" id="1441469"/>
    <lineage>
        <taxon>Eukaryota</taxon>
        <taxon>Fungi</taxon>
        <taxon>Dikarya</taxon>
        <taxon>Ascomycota</taxon>
        <taxon>Pezizomycotina</taxon>
        <taxon>Eurotiomycetes</taxon>
        <taxon>Eurotiomycetidae</taxon>
        <taxon>Eurotiales</taxon>
        <taxon>Trichocomaceae</taxon>
        <taxon>Talaromyces</taxon>
        <taxon>Talaromyces sect. Trachyspermi</taxon>
    </lineage>
</organism>
<dbReference type="Pfam" id="PF11905">
    <property type="entry name" value="DUF3425"/>
    <property type="match status" value="1"/>
</dbReference>